<proteinExistence type="inferred from homology"/>
<dbReference type="GO" id="GO:0004065">
    <property type="term" value="F:arylsulfatase activity"/>
    <property type="evidence" value="ECO:0007669"/>
    <property type="project" value="TreeGrafter"/>
</dbReference>
<keyword evidence="6" id="KW-0106">Calcium</keyword>
<comment type="similarity">
    <text evidence="2">Belongs to the sulfatase family.</text>
</comment>
<evidence type="ECO:0000256" key="7">
    <source>
        <dbReference type="SAM" id="SignalP"/>
    </source>
</evidence>
<comment type="cofactor">
    <cofactor evidence="1">
        <name>Ca(2+)</name>
        <dbReference type="ChEBI" id="CHEBI:29108"/>
    </cofactor>
</comment>
<reference evidence="9 10" key="1">
    <citation type="submission" date="2020-12" db="EMBL/GenBank/DDBJ databases">
        <title>Sulforoseuscoccus oceanibium gen. nov., sp. nov., a representative of the phylum Verrucomicrobia with special cytoplasmic membrane, and proposal of Sulforoseuscoccusaceae fam. nov.</title>
        <authorList>
            <person name="Xi F."/>
        </authorList>
    </citation>
    <scope>NUCLEOTIDE SEQUENCE [LARGE SCALE GENOMIC DNA]</scope>
    <source>
        <strain evidence="9 10">T37</strain>
    </source>
</reference>
<protein>
    <submittedName>
        <fullName evidence="9">Sulfatase-like hydrolase/transferase</fullName>
    </submittedName>
</protein>
<dbReference type="Gene3D" id="3.40.720.10">
    <property type="entry name" value="Alkaline Phosphatase, subunit A"/>
    <property type="match status" value="1"/>
</dbReference>
<dbReference type="RefSeq" id="WP_235203332.1">
    <property type="nucleotide sequence ID" value="NZ_CP066776.1"/>
</dbReference>
<sequence>MMKRLILSCVGLVFALASVSAEVERPNLLVFLVDDMGVMDTSLPFLADKDGQPKRYPLNERYRTPSMERMGEQSLRFSRFYAHSVCSPSRISLITGQGSARHRTTTWVNPFQDNGELPGWNWVGPDEQSVTLPRLLQSAGYRTIHCGKAHFGPVGKPGEDPLVVGFDVNIAGCSWGQPGSYYGERNYGEGRRHAVPGLDAYHGSDTFLTEALTLEMKSAIAASVRDGKPFFAHMSHYALHAPFESDPRFAANYASLGGSAHAKAFATLVEGMDKSLGDLIDHLEQLGVAEETLIVFLGDNGTDAPIGGLEEVACAAPLRGKKGTRFEGGTRAPLMIGWAKLDADHPVQRKFPVRVGLESNTFATINDLFPTLLEVAGVKSPDGHVVDGESLADLLAGNVVKRSAPKEFLMHFPHRHNSSWFTSLHQGEWKLIYNYRKPAAQRYELYHLAEDPSESRNLAAQQPEKLKLLVERMVVLLNESDAVLARDANSGEAVLPVVPGGGD</sequence>
<keyword evidence="5 9" id="KW-0378">Hydrolase</keyword>
<dbReference type="KEGG" id="soa:G3M56_008570"/>
<dbReference type="Gene3D" id="3.30.1120.10">
    <property type="match status" value="1"/>
</dbReference>
<keyword evidence="4 7" id="KW-0732">Signal</keyword>
<dbReference type="Proteomes" id="UP000475117">
    <property type="component" value="Chromosome"/>
</dbReference>
<dbReference type="PROSITE" id="PS00523">
    <property type="entry name" value="SULFATASE_1"/>
    <property type="match status" value="1"/>
</dbReference>
<dbReference type="InterPro" id="IPR024607">
    <property type="entry name" value="Sulfatase_CS"/>
</dbReference>
<dbReference type="InterPro" id="IPR050738">
    <property type="entry name" value="Sulfatase"/>
</dbReference>
<evidence type="ECO:0000313" key="9">
    <source>
        <dbReference type="EMBL" id="QQL43947.1"/>
    </source>
</evidence>
<gene>
    <name evidence="9" type="ORF">G3M56_008570</name>
</gene>
<evidence type="ECO:0000256" key="6">
    <source>
        <dbReference type="ARBA" id="ARBA00022837"/>
    </source>
</evidence>
<dbReference type="InterPro" id="IPR017850">
    <property type="entry name" value="Alkaline_phosphatase_core_sf"/>
</dbReference>
<keyword evidence="10" id="KW-1185">Reference proteome</keyword>
<feature type="signal peptide" evidence="7">
    <location>
        <begin position="1"/>
        <end position="21"/>
    </location>
</feature>
<evidence type="ECO:0000256" key="2">
    <source>
        <dbReference type="ARBA" id="ARBA00008779"/>
    </source>
</evidence>
<dbReference type="PANTHER" id="PTHR42693:SF42">
    <property type="entry name" value="ARYLSULFATASE G"/>
    <property type="match status" value="1"/>
</dbReference>
<feature type="chain" id="PRO_5031364555" evidence="7">
    <location>
        <begin position="22"/>
        <end position="503"/>
    </location>
</feature>
<evidence type="ECO:0000256" key="5">
    <source>
        <dbReference type="ARBA" id="ARBA00022801"/>
    </source>
</evidence>
<keyword evidence="9" id="KW-0808">Transferase</keyword>
<dbReference type="GO" id="GO:0016740">
    <property type="term" value="F:transferase activity"/>
    <property type="evidence" value="ECO:0007669"/>
    <property type="project" value="UniProtKB-KW"/>
</dbReference>
<dbReference type="PANTHER" id="PTHR42693">
    <property type="entry name" value="ARYLSULFATASE FAMILY MEMBER"/>
    <property type="match status" value="1"/>
</dbReference>
<dbReference type="Pfam" id="PF00884">
    <property type="entry name" value="Sulfatase"/>
    <property type="match status" value="1"/>
</dbReference>
<evidence type="ECO:0000256" key="3">
    <source>
        <dbReference type="ARBA" id="ARBA00022723"/>
    </source>
</evidence>
<dbReference type="AlphaFoldDB" id="A0A7T7JB72"/>
<accession>A0A7T7JB72</accession>
<evidence type="ECO:0000259" key="8">
    <source>
        <dbReference type="Pfam" id="PF00884"/>
    </source>
</evidence>
<dbReference type="GO" id="GO:0046872">
    <property type="term" value="F:metal ion binding"/>
    <property type="evidence" value="ECO:0007669"/>
    <property type="project" value="UniProtKB-KW"/>
</dbReference>
<organism evidence="9 10">
    <name type="scientific">Sulfuriroseicoccus oceanibius</name>
    <dbReference type="NCBI Taxonomy" id="2707525"/>
    <lineage>
        <taxon>Bacteria</taxon>
        <taxon>Pseudomonadati</taxon>
        <taxon>Verrucomicrobiota</taxon>
        <taxon>Verrucomicrobiia</taxon>
        <taxon>Verrucomicrobiales</taxon>
        <taxon>Verrucomicrobiaceae</taxon>
        <taxon>Sulfuriroseicoccus</taxon>
    </lineage>
</organism>
<keyword evidence="3" id="KW-0479">Metal-binding</keyword>
<feature type="domain" description="Sulfatase N-terminal" evidence="8">
    <location>
        <begin position="26"/>
        <end position="378"/>
    </location>
</feature>
<dbReference type="InterPro" id="IPR000917">
    <property type="entry name" value="Sulfatase_N"/>
</dbReference>
<dbReference type="SUPFAM" id="SSF53649">
    <property type="entry name" value="Alkaline phosphatase-like"/>
    <property type="match status" value="1"/>
</dbReference>
<evidence type="ECO:0000313" key="10">
    <source>
        <dbReference type="Proteomes" id="UP000475117"/>
    </source>
</evidence>
<evidence type="ECO:0000256" key="1">
    <source>
        <dbReference type="ARBA" id="ARBA00001913"/>
    </source>
</evidence>
<dbReference type="EMBL" id="CP066776">
    <property type="protein sequence ID" value="QQL43947.1"/>
    <property type="molecule type" value="Genomic_DNA"/>
</dbReference>
<name>A0A7T7JB72_9BACT</name>
<evidence type="ECO:0000256" key="4">
    <source>
        <dbReference type="ARBA" id="ARBA00022729"/>
    </source>
</evidence>